<dbReference type="Gene3D" id="1.25.40.10">
    <property type="entry name" value="Tetratricopeptide repeat domain"/>
    <property type="match status" value="2"/>
</dbReference>
<evidence type="ECO:0000256" key="2">
    <source>
        <dbReference type="ARBA" id="ARBA00022803"/>
    </source>
</evidence>
<gene>
    <name evidence="4" type="ORF">G5B46_09510</name>
</gene>
<accession>A0A6G4QW35</accession>
<comment type="caution">
    <text evidence="4">The sequence shown here is derived from an EMBL/GenBank/DDBJ whole genome shotgun (WGS) entry which is preliminary data.</text>
</comment>
<dbReference type="AlphaFoldDB" id="A0A6G4QW35"/>
<reference evidence="4" key="1">
    <citation type="submission" date="2020-02" db="EMBL/GenBank/DDBJ databases">
        <authorList>
            <person name="Gao J."/>
            <person name="Sun J."/>
        </authorList>
    </citation>
    <scope>NUCLEOTIDE SEQUENCE</scope>
    <source>
        <strain evidence="4">602-2</strain>
    </source>
</reference>
<keyword evidence="1" id="KW-0677">Repeat</keyword>
<dbReference type="InterPro" id="IPR050498">
    <property type="entry name" value="Ycf3"/>
</dbReference>
<dbReference type="InterPro" id="IPR019734">
    <property type="entry name" value="TPR_rpt"/>
</dbReference>
<feature type="signal peptide" evidence="3">
    <location>
        <begin position="1"/>
        <end position="22"/>
    </location>
</feature>
<dbReference type="PANTHER" id="PTHR44858:SF1">
    <property type="entry name" value="UDP-N-ACETYLGLUCOSAMINE--PEPTIDE N-ACETYLGLUCOSAMINYLTRANSFERASE SPINDLY-RELATED"/>
    <property type="match status" value="1"/>
</dbReference>
<keyword evidence="3" id="KW-0732">Signal</keyword>
<dbReference type="EMBL" id="JAAKGT010000003">
    <property type="protein sequence ID" value="NGM49840.1"/>
    <property type="molecule type" value="Genomic_DNA"/>
</dbReference>
<evidence type="ECO:0000256" key="1">
    <source>
        <dbReference type="ARBA" id="ARBA00022737"/>
    </source>
</evidence>
<dbReference type="Pfam" id="PF13432">
    <property type="entry name" value="TPR_16"/>
    <property type="match status" value="2"/>
</dbReference>
<proteinExistence type="predicted"/>
<protein>
    <submittedName>
        <fullName evidence="4">Uncharacterized protein</fullName>
    </submittedName>
</protein>
<evidence type="ECO:0000256" key="3">
    <source>
        <dbReference type="SAM" id="SignalP"/>
    </source>
</evidence>
<dbReference type="InterPro" id="IPR011990">
    <property type="entry name" value="TPR-like_helical_dom_sf"/>
</dbReference>
<organism evidence="4">
    <name type="scientific">Caulobacter sp. 602-2</name>
    <dbReference type="NCBI Taxonomy" id="2710887"/>
    <lineage>
        <taxon>Bacteria</taxon>
        <taxon>Pseudomonadati</taxon>
        <taxon>Pseudomonadota</taxon>
        <taxon>Alphaproteobacteria</taxon>
        <taxon>Caulobacterales</taxon>
        <taxon>Caulobacteraceae</taxon>
        <taxon>Caulobacter</taxon>
    </lineage>
</organism>
<dbReference type="SUPFAM" id="SSF48452">
    <property type="entry name" value="TPR-like"/>
    <property type="match status" value="1"/>
</dbReference>
<dbReference type="SMART" id="SM00028">
    <property type="entry name" value="TPR"/>
    <property type="match status" value="4"/>
</dbReference>
<evidence type="ECO:0000313" key="4">
    <source>
        <dbReference type="EMBL" id="NGM49840.1"/>
    </source>
</evidence>
<feature type="chain" id="PRO_5026284093" evidence="3">
    <location>
        <begin position="23"/>
        <end position="215"/>
    </location>
</feature>
<sequence>MRLGLASLLAISIALGAPAAMAWADGRREPASVAATRALEKARKAARIGDHVAAIAFYDKILKLEPDFASVITERAFSREAIGDLGGAQEDYHEAARLEPEQANAWSHVAWIEALRGGDLDQALADSEKAVDLGATVDAVSTRGFVRYRRGEYAQALADHDGLVRRYPRSASLLFMRGVVKRRLGQEAEGDIDIARAVKIDPSIEALWARRGVTP</sequence>
<dbReference type="PANTHER" id="PTHR44858">
    <property type="entry name" value="TETRATRICOPEPTIDE REPEAT PROTEIN 6"/>
    <property type="match status" value="1"/>
</dbReference>
<keyword evidence="2" id="KW-0802">TPR repeat</keyword>
<name>A0A6G4QW35_9CAUL</name>